<feature type="compositionally biased region" description="Polar residues" evidence="1">
    <location>
        <begin position="245"/>
        <end position="259"/>
    </location>
</feature>
<gene>
    <name evidence="2" type="ORF">CYCCA115_LOCUS13006</name>
</gene>
<evidence type="ECO:0000313" key="3">
    <source>
        <dbReference type="Proteomes" id="UP001295423"/>
    </source>
</evidence>
<feature type="compositionally biased region" description="Polar residues" evidence="1">
    <location>
        <begin position="193"/>
        <end position="203"/>
    </location>
</feature>
<name>A0AAD2FTE8_9STRA</name>
<accession>A0AAD2FTE8</accession>
<reference evidence="2" key="1">
    <citation type="submission" date="2023-08" db="EMBL/GenBank/DDBJ databases">
        <authorList>
            <person name="Audoor S."/>
            <person name="Bilcke G."/>
        </authorList>
    </citation>
    <scope>NUCLEOTIDE SEQUENCE</scope>
</reference>
<dbReference type="Proteomes" id="UP001295423">
    <property type="component" value="Unassembled WGS sequence"/>
</dbReference>
<comment type="caution">
    <text evidence="2">The sequence shown here is derived from an EMBL/GenBank/DDBJ whole genome shotgun (WGS) entry which is preliminary data.</text>
</comment>
<keyword evidence="3" id="KW-1185">Reference proteome</keyword>
<sequence length="276" mass="30570">MGEGESCSNCSNCSNSRPRVHFPQEKEALTTVLCEIEDVLSLTSEDKKRLWFSRSDYDFSKSSARVVAKESERYGKSKHLDNSYVKTFDQDAQTSLNLWALHGPQRRGLERWANSAHGDMRKKDQHRYMSSLLRAQTDMNLKGVEPDVRWQMLQTISNGLSQRSRQFAQMMAAADAEAAKWEHGTAATAAEGNLTNTNLSSPKQAKRASLGLGSRQGSRPNLRGVARTRSSASPNLGGIARKRSSIGSPTPTTRRTSGASPRISIRTRPARVSRMA</sequence>
<dbReference type="AlphaFoldDB" id="A0AAD2FTE8"/>
<feature type="region of interest" description="Disordered" evidence="1">
    <location>
        <begin position="189"/>
        <end position="276"/>
    </location>
</feature>
<organism evidence="2 3">
    <name type="scientific">Cylindrotheca closterium</name>
    <dbReference type="NCBI Taxonomy" id="2856"/>
    <lineage>
        <taxon>Eukaryota</taxon>
        <taxon>Sar</taxon>
        <taxon>Stramenopiles</taxon>
        <taxon>Ochrophyta</taxon>
        <taxon>Bacillariophyta</taxon>
        <taxon>Bacillariophyceae</taxon>
        <taxon>Bacillariophycidae</taxon>
        <taxon>Bacillariales</taxon>
        <taxon>Bacillariaceae</taxon>
        <taxon>Cylindrotheca</taxon>
    </lineage>
</organism>
<evidence type="ECO:0000313" key="2">
    <source>
        <dbReference type="EMBL" id="CAJ1951302.1"/>
    </source>
</evidence>
<dbReference type="EMBL" id="CAKOGP040001781">
    <property type="protein sequence ID" value="CAJ1951302.1"/>
    <property type="molecule type" value="Genomic_DNA"/>
</dbReference>
<proteinExistence type="predicted"/>
<protein>
    <submittedName>
        <fullName evidence="2">Uncharacterized protein</fullName>
    </submittedName>
</protein>
<evidence type="ECO:0000256" key="1">
    <source>
        <dbReference type="SAM" id="MobiDB-lite"/>
    </source>
</evidence>